<dbReference type="CDD" id="cd01127">
    <property type="entry name" value="TrwB_TraG_TraD_VirD4"/>
    <property type="match status" value="1"/>
</dbReference>
<evidence type="ECO:0000313" key="11">
    <source>
        <dbReference type="Proteomes" id="UP000075670"/>
    </source>
</evidence>
<keyword evidence="4 8" id="KW-0812">Transmembrane</keyword>
<sequence length="674" mass="72847">MFNKNRLLRAAVFAVAALLAARLALPLVEAYPLGAGVLLLAVAAGRKDRLNSLRVILGAALGAALFGWAGHALGQLAGSRGSLAPLAWLGWGWDVKADGWPAVLGRAGLVLGAFSGLTYKGKAVHDERHVHGLEVAAGSPEKGTRRWAGESDLAHVAEFGPPREGRFGGGTIVGKLKGRIVRLYPDKCRPPLPQHACVVAGTGAGKTYSFVIPNAIAAACEGESLVLTDPKGELACLLAPWLKSKGYKVYVFNLAYPQWSSCWNPVLEARDDEEITAFATAIVQNAAADRSGYFVMKEIQLLKALTYLLRCDFPPEQAHLRSALSLLSWPQEALDERFERAYREGRLPQEGYEEWRGAVSSNYDNAVSGLSAKINVVRAEGVAKLLSRHEIDLSVLGRERAALFCVLPIGSGHLKPVLATFYYFFFKRLYQLAAECGGRLPNPTRFILDEFANVGEIPGFVEVISTARSLGVRIQFVLQGLKQLTDIYGFAEAEAVMSNCPIQTFLGGDDATTTKYFSQRLGDAAVWATSERVSRRAAASAAWEFLNSPALGGGRAGRTETKSVVRRPLMTSEELAGMDPMAAVCLVRWALPVYLTKVGWEELPQAREIRALAARSLSEVCPARPDVKVELPPVPEGPPPEPKKRDRQERHGGRPPLAPGGGAVEDAELEELGI</sequence>
<gene>
    <name evidence="10" type="primary">traG_4</name>
    <name evidence="10" type="ORF">MOMUL_29880</name>
</gene>
<evidence type="ECO:0000256" key="4">
    <source>
        <dbReference type="ARBA" id="ARBA00022692"/>
    </source>
</evidence>
<dbReference type="InterPro" id="IPR027417">
    <property type="entry name" value="P-loop_NTPase"/>
</dbReference>
<evidence type="ECO:0000256" key="6">
    <source>
        <dbReference type="ARBA" id="ARBA00023136"/>
    </source>
</evidence>
<dbReference type="OrthoDB" id="9766496at2"/>
<keyword evidence="5 8" id="KW-1133">Transmembrane helix</keyword>
<comment type="similarity">
    <text evidence="2">Belongs to the VirD4/TraG family.</text>
</comment>
<dbReference type="PANTHER" id="PTHR37937:SF1">
    <property type="entry name" value="CONJUGATIVE TRANSFER: DNA TRANSPORT"/>
    <property type="match status" value="1"/>
</dbReference>
<name>A0A151ASR5_9FIRM</name>
<dbReference type="SUPFAM" id="SSF52540">
    <property type="entry name" value="P-loop containing nucleoside triphosphate hydrolases"/>
    <property type="match status" value="1"/>
</dbReference>
<dbReference type="AlphaFoldDB" id="A0A151ASR5"/>
<comment type="caution">
    <text evidence="10">The sequence shown here is derived from an EMBL/GenBank/DDBJ whole genome shotgun (WGS) entry which is preliminary data.</text>
</comment>
<evidence type="ECO:0000313" key="10">
    <source>
        <dbReference type="EMBL" id="KYH30655.1"/>
    </source>
</evidence>
<dbReference type="InterPro" id="IPR051539">
    <property type="entry name" value="T4SS-coupling_protein"/>
</dbReference>
<evidence type="ECO:0000256" key="1">
    <source>
        <dbReference type="ARBA" id="ARBA00004651"/>
    </source>
</evidence>
<dbReference type="InterPro" id="IPR003688">
    <property type="entry name" value="TraG/VirD4"/>
</dbReference>
<evidence type="ECO:0000256" key="3">
    <source>
        <dbReference type="ARBA" id="ARBA00022475"/>
    </source>
</evidence>
<proteinExistence type="inferred from homology"/>
<dbReference type="PANTHER" id="PTHR37937">
    <property type="entry name" value="CONJUGATIVE TRANSFER: DNA TRANSPORT"/>
    <property type="match status" value="1"/>
</dbReference>
<dbReference type="PATRIC" id="fig|1122241.3.peg.3182"/>
<keyword evidence="6 8" id="KW-0472">Membrane</keyword>
<organism evidence="10 11">
    <name type="scientific">Moorella mulderi DSM 14980</name>
    <dbReference type="NCBI Taxonomy" id="1122241"/>
    <lineage>
        <taxon>Bacteria</taxon>
        <taxon>Bacillati</taxon>
        <taxon>Bacillota</taxon>
        <taxon>Clostridia</taxon>
        <taxon>Neomoorellales</taxon>
        <taxon>Neomoorellaceae</taxon>
        <taxon>Neomoorella</taxon>
    </lineage>
</organism>
<comment type="subcellular location">
    <subcellularLocation>
        <location evidence="1">Cell membrane</location>
        <topology evidence="1">Multi-pass membrane protein</topology>
    </subcellularLocation>
</comment>
<dbReference type="GO" id="GO:0005886">
    <property type="term" value="C:plasma membrane"/>
    <property type="evidence" value="ECO:0007669"/>
    <property type="project" value="UniProtKB-SubCell"/>
</dbReference>
<feature type="region of interest" description="Disordered" evidence="7">
    <location>
        <begin position="626"/>
        <end position="674"/>
    </location>
</feature>
<dbReference type="EMBL" id="LTBC01000024">
    <property type="protein sequence ID" value="KYH30655.1"/>
    <property type="molecule type" value="Genomic_DNA"/>
</dbReference>
<dbReference type="InterPro" id="IPR001763">
    <property type="entry name" value="Rhodanese-like_dom"/>
</dbReference>
<keyword evidence="3" id="KW-1003">Cell membrane</keyword>
<dbReference type="RefSeq" id="WP_084785701.1">
    <property type="nucleotide sequence ID" value="NZ_LTBC01000024.1"/>
</dbReference>
<feature type="transmembrane region" description="Helical" evidence="8">
    <location>
        <begin position="54"/>
        <end position="73"/>
    </location>
</feature>
<dbReference type="Gene3D" id="3.40.50.300">
    <property type="entry name" value="P-loop containing nucleotide triphosphate hydrolases"/>
    <property type="match status" value="1"/>
</dbReference>
<dbReference type="Proteomes" id="UP000075670">
    <property type="component" value="Unassembled WGS sequence"/>
</dbReference>
<feature type="compositionally biased region" description="Basic and acidic residues" evidence="7">
    <location>
        <begin position="641"/>
        <end position="652"/>
    </location>
</feature>
<accession>A0A151ASR5</accession>
<protein>
    <submittedName>
        <fullName evidence="10">Conjugal transfer protein TraG</fullName>
    </submittedName>
</protein>
<evidence type="ECO:0000256" key="2">
    <source>
        <dbReference type="ARBA" id="ARBA00008806"/>
    </source>
</evidence>
<reference evidence="10 11" key="1">
    <citation type="submission" date="2016-02" db="EMBL/GenBank/DDBJ databases">
        <title>Genome sequence of Moorella mulderi DSM 14980.</title>
        <authorList>
            <person name="Poehlein A."/>
            <person name="Daniel R."/>
        </authorList>
    </citation>
    <scope>NUCLEOTIDE SEQUENCE [LARGE SCALE GENOMIC DNA]</scope>
    <source>
        <strain evidence="10 11">DSM 14980</strain>
    </source>
</reference>
<evidence type="ECO:0000256" key="5">
    <source>
        <dbReference type="ARBA" id="ARBA00022989"/>
    </source>
</evidence>
<keyword evidence="11" id="KW-1185">Reference proteome</keyword>
<dbReference type="PROSITE" id="PS50206">
    <property type="entry name" value="RHODANESE_3"/>
    <property type="match status" value="1"/>
</dbReference>
<evidence type="ECO:0000256" key="8">
    <source>
        <dbReference type="SAM" id="Phobius"/>
    </source>
</evidence>
<feature type="domain" description="Rhodanese" evidence="9">
    <location>
        <begin position="225"/>
        <end position="268"/>
    </location>
</feature>
<dbReference type="Pfam" id="PF02534">
    <property type="entry name" value="T4SS-DNA_transf"/>
    <property type="match status" value="1"/>
</dbReference>
<evidence type="ECO:0000259" key="9">
    <source>
        <dbReference type="PROSITE" id="PS50206"/>
    </source>
</evidence>
<dbReference type="NCBIfam" id="NF045973">
    <property type="entry name" value="conju_CD1115"/>
    <property type="match status" value="1"/>
</dbReference>
<evidence type="ECO:0000256" key="7">
    <source>
        <dbReference type="SAM" id="MobiDB-lite"/>
    </source>
</evidence>
<feature type="compositionally biased region" description="Acidic residues" evidence="7">
    <location>
        <begin position="665"/>
        <end position="674"/>
    </location>
</feature>